<keyword evidence="1" id="KW-0732">Signal</keyword>
<accession>A0A0M7CK34</accession>
<gene>
    <name evidence="2" type="ORF">BBN53_10670</name>
    <name evidence="3" type="ORF">ERS370011_00422</name>
</gene>
<evidence type="ECO:0000313" key="2">
    <source>
        <dbReference type="EMBL" id="ANY16317.1"/>
    </source>
</evidence>
<reference evidence="3 4" key="1">
    <citation type="submission" date="2015-09" db="EMBL/GenBank/DDBJ databases">
        <authorList>
            <person name="Jackson K.R."/>
            <person name="Lunt B.L."/>
            <person name="Fisher J.N.B."/>
            <person name="Gardner A.V."/>
            <person name="Bailey M.E."/>
            <person name="Deus L.M."/>
            <person name="Earl A.S."/>
            <person name="Gibby P.D."/>
            <person name="Hartmann K.A."/>
            <person name="Liu J.E."/>
            <person name="Manci A.M."/>
            <person name="Nielsen D.A."/>
            <person name="Solomon M.B."/>
            <person name="Breakwell D.P."/>
            <person name="Burnett S.H."/>
            <person name="Grose J.H."/>
        </authorList>
    </citation>
    <scope>NUCLEOTIDE SEQUENCE [LARGE SCALE GENOMIC DNA]</scope>
    <source>
        <strain evidence="3 4">2789STDY5608636</strain>
    </source>
</reference>
<dbReference type="AlphaFoldDB" id="A0A0J6F4T3"/>
<evidence type="ECO:0000313" key="3">
    <source>
        <dbReference type="EMBL" id="CUI40021.1"/>
    </source>
</evidence>
<dbReference type="Proteomes" id="UP000053096">
    <property type="component" value="Unassembled WGS sequence"/>
</dbReference>
<dbReference type="KEGG" id="bpdz:BBN53_10670"/>
<proteinExistence type="predicted"/>
<evidence type="ECO:0000313" key="5">
    <source>
        <dbReference type="Proteomes" id="UP000092950"/>
    </source>
</evidence>
<dbReference type="EMBL" id="CP016440">
    <property type="protein sequence ID" value="ANY16317.1"/>
    <property type="molecule type" value="Genomic_DNA"/>
</dbReference>
<feature type="chain" id="PRO_5005270811" evidence="1">
    <location>
        <begin position="22"/>
        <end position="97"/>
    </location>
</feature>
<accession>A0A0J6F4T3</accession>
<sequence>MKKVIRIAVMASALVGGVAQAQDFEFELDLAKGCKLATVRQDEAPRVVCSDSQPPTVELRAAQAGRLATMWGAGKSETRMEPRLGTAAGPLTIAIGY</sequence>
<keyword evidence="5" id="KW-1185">Reference proteome</keyword>
<reference evidence="2 5" key="2">
    <citation type="submission" date="2016-07" db="EMBL/GenBank/DDBJ databases">
        <title>Complete genome sequences of Bordetella pseudohinzii.</title>
        <authorList>
            <person name="Spilker T."/>
            <person name="Darrah R."/>
            <person name="LiPuma J.J."/>
        </authorList>
    </citation>
    <scope>NUCLEOTIDE SEQUENCE [LARGE SCALE GENOMIC DNA]</scope>
    <source>
        <strain evidence="2 5">HI4681</strain>
    </source>
</reference>
<protein>
    <submittedName>
        <fullName evidence="3">Uncharacterized protein</fullName>
    </submittedName>
</protein>
<dbReference type="Proteomes" id="UP000092950">
    <property type="component" value="Chromosome"/>
</dbReference>
<evidence type="ECO:0000313" key="4">
    <source>
        <dbReference type="Proteomes" id="UP000053096"/>
    </source>
</evidence>
<feature type="signal peptide" evidence="1">
    <location>
        <begin position="1"/>
        <end position="21"/>
    </location>
</feature>
<dbReference type="EMBL" id="CYTV01000001">
    <property type="protein sequence ID" value="CUI40021.1"/>
    <property type="molecule type" value="Genomic_DNA"/>
</dbReference>
<name>A0A0J6F4T3_9BORD</name>
<organism evidence="3 4">
    <name type="scientific">Bordetella pseudohinzii</name>
    <dbReference type="NCBI Taxonomy" id="1331258"/>
    <lineage>
        <taxon>Bacteria</taxon>
        <taxon>Pseudomonadati</taxon>
        <taxon>Pseudomonadota</taxon>
        <taxon>Betaproteobacteria</taxon>
        <taxon>Burkholderiales</taxon>
        <taxon>Alcaligenaceae</taxon>
        <taxon>Bordetella</taxon>
    </lineage>
</organism>
<evidence type="ECO:0000256" key="1">
    <source>
        <dbReference type="SAM" id="SignalP"/>
    </source>
</evidence>